<keyword evidence="2 7" id="KW-0645">Protease</keyword>
<evidence type="ECO:0000256" key="4">
    <source>
        <dbReference type="ARBA" id="ARBA00022801"/>
    </source>
</evidence>
<dbReference type="PANTHER" id="PTHR21711">
    <property type="entry name" value="MITOCHONDRIAL INNER MEMBRANE PROTEASE"/>
    <property type="match status" value="1"/>
</dbReference>
<dbReference type="GO" id="GO:0034982">
    <property type="term" value="P:mitochondrial protein processing"/>
    <property type="evidence" value="ECO:0007669"/>
    <property type="project" value="TreeGrafter"/>
</dbReference>
<dbReference type="GO" id="GO:0004222">
    <property type="term" value="F:metalloendopeptidase activity"/>
    <property type="evidence" value="ECO:0007669"/>
    <property type="project" value="InterPro"/>
</dbReference>
<organism evidence="7 8">
    <name type="scientific">Panicum miliaceum</name>
    <name type="common">Proso millet</name>
    <name type="synonym">Broomcorn millet</name>
    <dbReference type="NCBI Taxonomy" id="4540"/>
    <lineage>
        <taxon>Eukaryota</taxon>
        <taxon>Viridiplantae</taxon>
        <taxon>Streptophyta</taxon>
        <taxon>Embryophyta</taxon>
        <taxon>Tracheophyta</taxon>
        <taxon>Spermatophyta</taxon>
        <taxon>Magnoliopsida</taxon>
        <taxon>Liliopsida</taxon>
        <taxon>Poales</taxon>
        <taxon>Poaceae</taxon>
        <taxon>PACMAD clade</taxon>
        <taxon>Panicoideae</taxon>
        <taxon>Panicodae</taxon>
        <taxon>Paniceae</taxon>
        <taxon>Panicinae</taxon>
        <taxon>Panicum</taxon>
        <taxon>Panicum sect. Panicum</taxon>
    </lineage>
</organism>
<keyword evidence="8" id="KW-1185">Reference proteome</keyword>
<keyword evidence="4" id="KW-0378">Hydrolase</keyword>
<evidence type="ECO:0000313" key="7">
    <source>
        <dbReference type="EMBL" id="RLM73360.1"/>
    </source>
</evidence>
<feature type="region of interest" description="Disordered" evidence="6">
    <location>
        <begin position="1"/>
        <end position="37"/>
    </location>
</feature>
<dbReference type="Proteomes" id="UP000275267">
    <property type="component" value="Unassembled WGS sequence"/>
</dbReference>
<protein>
    <submittedName>
        <fullName evidence="7">Mitochondrial inner membrane protease ATP23</fullName>
    </submittedName>
</protein>
<dbReference type="AlphaFoldDB" id="A0A3L6Q587"/>
<evidence type="ECO:0000313" key="8">
    <source>
        <dbReference type="Proteomes" id="UP000275267"/>
    </source>
</evidence>
<evidence type="ECO:0000256" key="3">
    <source>
        <dbReference type="ARBA" id="ARBA00022723"/>
    </source>
</evidence>
<comment type="caution">
    <text evidence="7">The sequence shown here is derived from an EMBL/GenBank/DDBJ whole genome shotgun (WGS) entry which is preliminary data.</text>
</comment>
<dbReference type="GO" id="GO:0005739">
    <property type="term" value="C:mitochondrion"/>
    <property type="evidence" value="ECO:0007669"/>
    <property type="project" value="GOC"/>
</dbReference>
<reference evidence="8" key="1">
    <citation type="journal article" date="2019" name="Nat. Commun.">
        <title>The genome of broomcorn millet.</title>
        <authorList>
            <person name="Zou C."/>
            <person name="Miki D."/>
            <person name="Li D."/>
            <person name="Tang Q."/>
            <person name="Xiao L."/>
            <person name="Rajput S."/>
            <person name="Deng P."/>
            <person name="Jia W."/>
            <person name="Huang R."/>
            <person name="Zhang M."/>
            <person name="Sun Y."/>
            <person name="Hu J."/>
            <person name="Fu X."/>
            <person name="Schnable P.S."/>
            <person name="Li F."/>
            <person name="Zhang H."/>
            <person name="Feng B."/>
            <person name="Zhu X."/>
            <person name="Liu R."/>
            <person name="Schnable J.C."/>
            <person name="Zhu J.-K."/>
            <person name="Zhang H."/>
        </authorList>
    </citation>
    <scope>NUCLEOTIDE SEQUENCE [LARGE SCALE GENOMIC DNA]</scope>
</reference>
<dbReference type="InterPro" id="IPR019165">
    <property type="entry name" value="Peptidase_M76_ATP23"/>
</dbReference>
<gene>
    <name evidence="7" type="ORF">C2845_PM15G12150</name>
</gene>
<keyword evidence="3" id="KW-0479">Metal-binding</keyword>
<evidence type="ECO:0000256" key="1">
    <source>
        <dbReference type="ARBA" id="ARBA00009915"/>
    </source>
</evidence>
<dbReference type="GO" id="GO:0033615">
    <property type="term" value="P:mitochondrial proton-transporting ATP synthase complex assembly"/>
    <property type="evidence" value="ECO:0007669"/>
    <property type="project" value="TreeGrafter"/>
</dbReference>
<name>A0A3L6Q587_PANMI</name>
<evidence type="ECO:0000256" key="6">
    <source>
        <dbReference type="SAM" id="MobiDB-lite"/>
    </source>
</evidence>
<evidence type="ECO:0000256" key="2">
    <source>
        <dbReference type="ARBA" id="ARBA00022670"/>
    </source>
</evidence>
<dbReference type="STRING" id="4540.A0A3L6Q587"/>
<dbReference type="PANTHER" id="PTHR21711:SF0">
    <property type="entry name" value="MITOCHONDRIAL INNER MEMBRANE PROTEASE ATP23 HOMOLOG"/>
    <property type="match status" value="1"/>
</dbReference>
<dbReference type="GO" id="GO:0046872">
    <property type="term" value="F:metal ion binding"/>
    <property type="evidence" value="ECO:0007669"/>
    <property type="project" value="UniProtKB-KW"/>
</dbReference>
<comment type="similarity">
    <text evidence="1">Belongs to the peptidase M76 family.</text>
</comment>
<proteinExistence type="inferred from homology"/>
<keyword evidence="5" id="KW-0482">Metalloprotease</keyword>
<sequence length="372" mass="41291">MAEEHHGGGGGGGAAPGIRVEAESSSEQRVASSRGAMSREDCVEGIRSALKHPTVRFLREQMEKAGCQVWPRLIQAATCSTAGGYASREGIKVCCNHMTLQDEINQVIIHELIHAYDDCVTKNMDWTNCAHHACSEIRANHLSGDCHYKRELLRGFMKIRGHEQDCVKRRALMSVKNNPYCSEAAAKDAIEAADPTFILLYTAKILCVVTVAMQVSVKIQVLGAAIVECTCVEDVFESEIQYHHHAALYYSLVFTILPIFLLVCRTEMRPSTLLHITNVDYLRGYLDIWDHEQLNCCVIEICLCGSCCISEGSIKQRRALVSLPIMQRLTDDLERHDAGYPERTCSQCVADPAEANWMVSQAQDPDMVAGQS</sequence>
<accession>A0A3L6Q587</accession>
<evidence type="ECO:0000256" key="5">
    <source>
        <dbReference type="ARBA" id="ARBA00023049"/>
    </source>
</evidence>
<dbReference type="OrthoDB" id="285308at2759"/>
<dbReference type="EMBL" id="PQIB02000013">
    <property type="protein sequence ID" value="RLM73360.1"/>
    <property type="molecule type" value="Genomic_DNA"/>
</dbReference>
<dbReference type="Pfam" id="PF09768">
    <property type="entry name" value="Peptidase_M76"/>
    <property type="match status" value="1"/>
</dbReference>